<feature type="domain" description="Peptidase M14" evidence="5">
    <location>
        <begin position="87"/>
        <end position="361"/>
    </location>
</feature>
<evidence type="ECO:0000259" key="5">
    <source>
        <dbReference type="PROSITE" id="PS52035"/>
    </source>
</evidence>
<dbReference type="Proteomes" id="UP000436801">
    <property type="component" value="Unassembled WGS sequence"/>
</dbReference>
<feature type="compositionally biased region" description="Low complexity" evidence="4">
    <location>
        <begin position="191"/>
        <end position="204"/>
    </location>
</feature>
<keyword evidence="6" id="KW-0378">Hydrolase</keyword>
<comment type="caution">
    <text evidence="6">The sequence shown here is derived from an EMBL/GenBank/DDBJ whole genome shotgun (WGS) entry which is preliminary data.</text>
</comment>
<dbReference type="PROSITE" id="PS52035">
    <property type="entry name" value="PEPTIDASE_M14"/>
    <property type="match status" value="1"/>
</dbReference>
<evidence type="ECO:0000313" key="7">
    <source>
        <dbReference type="Proteomes" id="UP000436801"/>
    </source>
</evidence>
<evidence type="ECO:0000256" key="3">
    <source>
        <dbReference type="PROSITE-ProRule" id="PRU01379"/>
    </source>
</evidence>
<sequence length="622" mass="68406">MPGSTGSARALTSYGVYVSPLYPLLLSLAVIQPTPDPTPNVNPPAQDPARPRVTLPPAMPWSGRSEALIAKPGDPWITPAEANGFTATPSYDETHAWIDRLVAASPLLSREVFGRTSEGRALYAVRAHRGAAGKPVVLIQAGIHSGEIDGKDAGLMLLRDIALRDKADLLAQVDIVFVPIYNADGHERASPYNRPNQRGPNNPGERSTPQGINLNRDYAKADAPETQGMLALLRRLDPVLYLDMHVSDGFDHGYDVTYTFAAWGTYTQSPAITAWLNGSFQAGVDPFVRRMGHHPHFYPSAIDERDLSKGLRFASEGPRYSTGYGDYARIPTVLVEMHCLKPYRQRVRGAYAMMEGAIRQTARDLPALRAAIAADRAARPDTLTVKWERRTTPIAQVPFTAMAAQRYRSPASGEEELRYLARTEETRVPVIGQDAVAQVMPPRAWWVPASATAVIARLDLHGIRYERIAAPREMTLDRVRLSEPRLGPVADGRVMLFAGGFHHAPETALWRVGSVRVPYDQPRGLLAAALLEPEAVDSLLAWGFFPEMLQANGAMERYASVPMAEAMLARDPALKAAFEDRLRHDPAFAADGAARLAWFVARSPYADDRYLLYPVGREVEGR</sequence>
<dbReference type="SUPFAM" id="SSF53187">
    <property type="entry name" value="Zn-dependent exopeptidases"/>
    <property type="match status" value="1"/>
</dbReference>
<protein>
    <submittedName>
        <fullName evidence="6">Carboxypeptidase</fullName>
    </submittedName>
</protein>
<dbReference type="InterPro" id="IPR000834">
    <property type="entry name" value="Peptidase_M14"/>
</dbReference>
<gene>
    <name evidence="6" type="ORF">GQR91_06395</name>
</gene>
<dbReference type="EMBL" id="WSUT01000005">
    <property type="protein sequence ID" value="MWC43290.1"/>
    <property type="molecule type" value="Genomic_DNA"/>
</dbReference>
<dbReference type="SMART" id="SM00631">
    <property type="entry name" value="Zn_pept"/>
    <property type="match status" value="1"/>
</dbReference>
<dbReference type="PANTHER" id="PTHR11705:SF145">
    <property type="entry name" value="PEPTIDASE M14 CARBOXYPEPTIDASE A DOMAIN-CONTAINING PROTEIN"/>
    <property type="match status" value="1"/>
</dbReference>
<dbReference type="GO" id="GO:0006508">
    <property type="term" value="P:proteolysis"/>
    <property type="evidence" value="ECO:0007669"/>
    <property type="project" value="InterPro"/>
</dbReference>
<dbReference type="OrthoDB" id="9767214at2"/>
<dbReference type="GO" id="GO:0005615">
    <property type="term" value="C:extracellular space"/>
    <property type="evidence" value="ECO:0007669"/>
    <property type="project" value="TreeGrafter"/>
</dbReference>
<feature type="region of interest" description="Disordered" evidence="4">
    <location>
        <begin position="188"/>
        <end position="212"/>
    </location>
</feature>
<dbReference type="Pfam" id="PF00246">
    <property type="entry name" value="Peptidase_M14"/>
    <property type="match status" value="1"/>
</dbReference>
<feature type="active site" description="Proton donor/acceptor" evidence="3">
    <location>
        <position position="336"/>
    </location>
</feature>
<reference evidence="6 7" key="1">
    <citation type="submission" date="2019-12" db="EMBL/GenBank/DDBJ databases">
        <authorList>
            <person name="Zheng J."/>
        </authorList>
    </citation>
    <scope>NUCLEOTIDE SEQUENCE [LARGE SCALE GENOMIC DNA]</scope>
    <source>
        <strain evidence="6 7">DSM 27347</strain>
    </source>
</reference>
<dbReference type="Gene3D" id="3.40.630.10">
    <property type="entry name" value="Zn peptidases"/>
    <property type="match status" value="1"/>
</dbReference>
<keyword evidence="6" id="KW-0645">Protease</keyword>
<dbReference type="AlphaFoldDB" id="A0A6N8LQL7"/>
<comment type="cofactor">
    <cofactor evidence="1">
        <name>Zn(2+)</name>
        <dbReference type="ChEBI" id="CHEBI:29105"/>
    </cofactor>
</comment>
<dbReference type="GO" id="GO:0004181">
    <property type="term" value="F:metallocarboxypeptidase activity"/>
    <property type="evidence" value="ECO:0007669"/>
    <property type="project" value="InterPro"/>
</dbReference>
<evidence type="ECO:0000256" key="1">
    <source>
        <dbReference type="ARBA" id="ARBA00001947"/>
    </source>
</evidence>
<dbReference type="CDD" id="cd06241">
    <property type="entry name" value="M14-like"/>
    <property type="match status" value="1"/>
</dbReference>
<evidence type="ECO:0000313" key="6">
    <source>
        <dbReference type="EMBL" id="MWC43290.1"/>
    </source>
</evidence>
<comment type="similarity">
    <text evidence="2 3">Belongs to the peptidase M14 family.</text>
</comment>
<evidence type="ECO:0000256" key="2">
    <source>
        <dbReference type="ARBA" id="ARBA00005988"/>
    </source>
</evidence>
<evidence type="ECO:0000256" key="4">
    <source>
        <dbReference type="SAM" id="MobiDB-lite"/>
    </source>
</evidence>
<dbReference type="GO" id="GO:0008270">
    <property type="term" value="F:zinc ion binding"/>
    <property type="evidence" value="ECO:0007669"/>
    <property type="project" value="InterPro"/>
</dbReference>
<organism evidence="6 7">
    <name type="scientific">Sphingomonas carotinifaciens</name>
    <dbReference type="NCBI Taxonomy" id="1166323"/>
    <lineage>
        <taxon>Bacteria</taxon>
        <taxon>Pseudomonadati</taxon>
        <taxon>Pseudomonadota</taxon>
        <taxon>Alphaproteobacteria</taxon>
        <taxon>Sphingomonadales</taxon>
        <taxon>Sphingomonadaceae</taxon>
        <taxon>Sphingomonas</taxon>
    </lineage>
</organism>
<name>A0A6N8LQL7_9SPHN</name>
<proteinExistence type="inferred from homology"/>
<keyword evidence="6" id="KW-0121">Carboxypeptidase</keyword>
<accession>A0A6N8LQL7</accession>
<dbReference type="PANTHER" id="PTHR11705">
    <property type="entry name" value="PROTEASE FAMILY M14 CARBOXYPEPTIDASE A,B"/>
    <property type="match status" value="1"/>
</dbReference>